<comment type="caution">
    <text evidence="2">The sequence shown here is derived from an EMBL/GenBank/DDBJ whole genome shotgun (WGS) entry which is preliminary data.</text>
</comment>
<evidence type="ECO:0000259" key="1">
    <source>
        <dbReference type="Pfam" id="PF07705"/>
    </source>
</evidence>
<proteinExistence type="predicted"/>
<evidence type="ECO:0000313" key="2">
    <source>
        <dbReference type="EMBL" id="MBW2938374.1"/>
    </source>
</evidence>
<evidence type="ECO:0000313" key="3">
    <source>
        <dbReference type="Proteomes" id="UP001138686"/>
    </source>
</evidence>
<dbReference type="InterPro" id="IPR011635">
    <property type="entry name" value="CARDB"/>
</dbReference>
<feature type="domain" description="CARDB" evidence="1">
    <location>
        <begin position="295"/>
        <end position="398"/>
    </location>
</feature>
<keyword evidence="3" id="KW-1185">Reference proteome</keyword>
<protein>
    <submittedName>
        <fullName evidence="2">Gliding motility-associated C-terminal domain-containing protein</fullName>
    </submittedName>
</protein>
<dbReference type="EMBL" id="JAHWDP010000003">
    <property type="protein sequence ID" value="MBW2938374.1"/>
    <property type="molecule type" value="Genomic_DNA"/>
</dbReference>
<organism evidence="2 3">
    <name type="scientific">Halomarinibacterium sedimenti</name>
    <dbReference type="NCBI Taxonomy" id="2857106"/>
    <lineage>
        <taxon>Bacteria</taxon>
        <taxon>Pseudomonadati</taxon>
        <taxon>Bacteroidota</taxon>
        <taxon>Flavobacteriia</taxon>
        <taxon>Flavobacteriales</taxon>
        <taxon>Flavobacteriaceae</taxon>
        <taxon>Halomarinibacterium</taxon>
    </lineage>
</organism>
<dbReference type="Pfam" id="PF13585">
    <property type="entry name" value="CHU_C"/>
    <property type="match status" value="1"/>
</dbReference>
<accession>A0A9X1JVU5</accession>
<reference evidence="2" key="1">
    <citation type="submission" date="2021-07" db="EMBL/GenBank/DDBJ databases">
        <title>Aureisphaera sp. CAU 1614 isolated from sea sediment.</title>
        <authorList>
            <person name="Kim W."/>
        </authorList>
    </citation>
    <scope>NUCLEOTIDE SEQUENCE</scope>
    <source>
        <strain evidence="2">CAU 1614</strain>
    </source>
</reference>
<dbReference type="RefSeq" id="WP_219052886.1">
    <property type="nucleotide sequence ID" value="NZ_JAHWDP010000003.1"/>
</dbReference>
<dbReference type="Pfam" id="PF07705">
    <property type="entry name" value="CARDB"/>
    <property type="match status" value="1"/>
</dbReference>
<name>A0A9X1JVU5_9FLAO</name>
<sequence length="801" mass="88399">MRLLVLLSLFLFPLLSYSQEIELFQQFNGRYDYLSFGNTLNPEENGLSNDCVILTQSSADFQLQAGQQLIAAYLYWAGSGDGDFDVMLNAVPITAQRTFEYQLNTLNNYFAAFADVTTQLLNEGNGTYTLSELDLTDVIEDYCGNATNFGGWAVTVIYEDASLNLNQVNIFDGMEGVSQNNTNLTITLENLNVLDNIGAKIGFLAWEGDLGLAVNETLRVNGNIISNPPLNPADNAFNGTNSFTNSDQLFNMDIDFYNIENNIQPGDQSAIIELTSGQDLVMVNNIITVLNTELPDATVTLDSVTYTPECGNRDISIEYTVGNLNSTDILPAGTTLGFYANNTLIDTTVTTVDLGIDEQESGSIFLTVLAGVPADFTLRAFVDPFSEINELREDNNEDSVEIHLLVFPEIVGLTDLELCDVVGEEFFDLTEATAQIDPINTITYHLSEGEALNDENPISNPDNYENPLNPQEIWIRVSNPDCFVIDSFQVEVIICPLPDATISIDNELFACRQRDLVIEYTVYNTKGTNTLLAGTQIAFYASGTLIGQSETQHDISIGGSEPGILEIDLPESIPNQFTLLAVVDDDGTGVGSVQELNEFNNEFEILVTFGTIPPIVDLPNLTECDKGFNTATFNLLNEDLLELITTNTQGTVQFFTSQAEAIVNLNPIQNPGEFENTSNPQTIYVRLENEVCFTTTSFNLIVEKCPPMIPEGISPNGDGLNDVFKIYYIVDVFPDFNLKIYSREGNLIYEGGNEEGLWDAIPNLGILQQNKVVPVGTYFYVLNLNDPDYPEPFIGNVYVNY</sequence>
<gene>
    <name evidence="2" type="ORF">KXJ69_09670</name>
</gene>
<dbReference type="AlphaFoldDB" id="A0A9X1JVU5"/>
<dbReference type="Proteomes" id="UP001138686">
    <property type="component" value="Unassembled WGS sequence"/>
</dbReference>